<dbReference type="RefSeq" id="WP_379899900.1">
    <property type="nucleotide sequence ID" value="NZ_JBHRTR010000024.1"/>
</dbReference>
<evidence type="ECO:0000313" key="2">
    <source>
        <dbReference type="EMBL" id="MFC3227602.1"/>
    </source>
</evidence>
<reference evidence="3" key="1">
    <citation type="journal article" date="2019" name="Int. J. Syst. Evol. Microbiol.">
        <title>The Global Catalogue of Microorganisms (GCM) 10K type strain sequencing project: providing services to taxonomists for standard genome sequencing and annotation.</title>
        <authorList>
            <consortium name="The Broad Institute Genomics Platform"/>
            <consortium name="The Broad Institute Genome Sequencing Center for Infectious Disease"/>
            <person name="Wu L."/>
            <person name="Ma J."/>
        </authorList>
    </citation>
    <scope>NUCLEOTIDE SEQUENCE [LARGE SCALE GENOMIC DNA]</scope>
    <source>
        <strain evidence="3">KCTC 42964</strain>
    </source>
</reference>
<protein>
    <submittedName>
        <fullName evidence="2">VWA domain-containing protein</fullName>
    </submittedName>
</protein>
<comment type="caution">
    <text evidence="2">The sequence shown here is derived from an EMBL/GenBank/DDBJ whole genome shotgun (WGS) entry which is preliminary data.</text>
</comment>
<dbReference type="Proteomes" id="UP001595528">
    <property type="component" value="Unassembled WGS sequence"/>
</dbReference>
<organism evidence="2 3">
    <name type="scientific">Marinibaculum pumilum</name>
    <dbReference type="NCBI Taxonomy" id="1766165"/>
    <lineage>
        <taxon>Bacteria</taxon>
        <taxon>Pseudomonadati</taxon>
        <taxon>Pseudomonadota</taxon>
        <taxon>Alphaproteobacteria</taxon>
        <taxon>Rhodospirillales</taxon>
        <taxon>Rhodospirillaceae</taxon>
        <taxon>Marinibaculum</taxon>
    </lineage>
</organism>
<sequence>MSGSDRHIDRRRDGAATRGRDSGGAEVDAFLDKLARTPNVKPAGTRGRLIFGMDATASRQPTWDRASHLQNRMFLETAALGGLDVQLVFFRGYSECKSSPWVSDSARLVDYMGKVSCRGGYTQIGRILKHCAAETRRRRVNALVYVGDCMEEKVDDLAHLAGELGVLGVPCFVFQEGAEPYARMGFQQIAHLSGGAYCSFDASSARALRDLLSAVAVYAAGGRPALEDFAKAHGGDVALLTGQLR</sequence>
<gene>
    <name evidence="2" type="ORF">ACFOGJ_10190</name>
</gene>
<name>A0ABV7KZ20_9PROT</name>
<dbReference type="InterPro" id="IPR036465">
    <property type="entry name" value="vWFA_dom_sf"/>
</dbReference>
<feature type="region of interest" description="Disordered" evidence="1">
    <location>
        <begin position="1"/>
        <end position="23"/>
    </location>
</feature>
<evidence type="ECO:0000256" key="1">
    <source>
        <dbReference type="SAM" id="MobiDB-lite"/>
    </source>
</evidence>
<accession>A0ABV7KZ20</accession>
<dbReference type="EMBL" id="JBHRTR010000024">
    <property type="protein sequence ID" value="MFC3227602.1"/>
    <property type="molecule type" value="Genomic_DNA"/>
</dbReference>
<keyword evidence="3" id="KW-1185">Reference proteome</keyword>
<proteinExistence type="predicted"/>
<evidence type="ECO:0000313" key="3">
    <source>
        <dbReference type="Proteomes" id="UP001595528"/>
    </source>
</evidence>
<dbReference type="SUPFAM" id="SSF53300">
    <property type="entry name" value="vWA-like"/>
    <property type="match status" value="1"/>
</dbReference>